<protein>
    <recommendedName>
        <fullName evidence="4">NACHT domain-containing protein</fullName>
    </recommendedName>
</protein>
<dbReference type="Gene3D" id="3.30.460.10">
    <property type="entry name" value="Beta Polymerase, domain 2"/>
    <property type="match status" value="1"/>
</dbReference>
<feature type="repeat" description="WD" evidence="3">
    <location>
        <begin position="984"/>
        <end position="1025"/>
    </location>
</feature>
<accession>A0AAN6HGW3</accession>
<dbReference type="InterPro" id="IPR015943">
    <property type="entry name" value="WD40/YVTN_repeat-like_dom_sf"/>
</dbReference>
<sequence>MDSSNNPQTAYPLLIEERRLAFQNVEPGGSPVEAFLNAWPHLEPHYRTMVDQLKSALESALEVRCTVSARVKALSSIEKSIRRRQNHRGERYKEVDEIFDDLHDLAGFRIVVDYPSGIGAAKAFITQNFQLKSTNIFKADREVNEAWKPTFGSFQSENHHVVLHSDAKYPLSPFCGILFEVQVLSLAESLYNRLAHPLLYKKSSGELPVKDQKMIDVSHGLALCYWICLSCMEDRLEGTKTETIPSPIQEVARLDGNQNTNMELFVRATPYSMPASDGEIPIEKCRESIENFRTQAMSSDQLYDRLSAMLKVSTQDCNSNVNSGTGHNMQNNGSGNNMYYAGGNMTTGSGNNMYNAGGNISIGKEDIDDEIKKAFWVTDPQLHKEAIEERKGGLIEDSYRWILHNERFTQWYENDAPLLWLNGDPGKGKTMSACGIINHINLLESSASQGSNPCLAYFFCEASDSHFNNATSVLRGLIYSIISQNSMALSYVRERYKELSMPLSDPRLAWYVLQRTFVGILGANTDRKTCLIIDALDECRDDRDKLLEFIVRQSSLLPVKWLISSRKWPSIREVLMTCPVLVELCLEDNETDISAAVGLYITHQVKSLSDIKRYSQDRKEEIELRLRSKSNDTFLWVSLVCRMLKQIPSWQAMKRLDSLPSGLDELYGRMLEQIQPTNGQEREPSFDKLYAQIVSFALGALRPLSVDELYCLLDDEDITVTELQEIVALCGSFLTVQHQAVYFIHDSAKTYLTGEKSGFQFDLQQQHAILFSQSLINLSRSLHRDMLGQESHQPRKAQNALDSISYQCIHWVLHLAECKPETLAQQSMDGSLVDDFLRQKFLFWVETLGHLNSVGLGISALLKLNQIIYNHISPLKDLVQDELRYIRYHRSGIEQRPLQVYPLLQFSPIHCTTRKVYASEAPDWFTLTKGIDDYWSPCVLTMEGHTDLIRSVVFSHDGRFLASASDDTTVKIWDVLTGTCLHTLHGQNDGITKLAFSRNNHDLASGYGDKTINIWDANNGVLVRTLHGHSCPVSALTFSKHEGVLASGSRNGTIKLFDTLSGVCTRTIVTGDKRIDSIVFTHNDQMLSCGIEDSVLIWDLHTRTAPYRLDQDEFTFVSKSLASSDTEDLIFLCTPCDDPEAISPLRDYQVEIWNPMTRVHTQTTQYPVFNQWDRPIEMESVIFSRDGTLLAATTFLDIGILNPSTLQWKQPIGGGSITGSVSPKSDILAVAPVSTIQLWDLSTIHDWTHPSQRALFSPVVSDDGSLIAIEVGEEEEEEGQRELVVWQSCTGRSIFSFTPWDSEYPPIFSPDGQMLILHFHDEIHIRQTFQKNIKQRVSSPFDNNGIGTVAFSHDNRWLAVTSSRGQYIRIWDVATEQFNTSIAELTVGSAYPFGPSKMLSFSHDCRRLAVYDQECIGLYETDTLICKWRISDTDRYTGIQKAIFSSDDKWLAVASSKGFRVTTLDIWNLETRTIYTSASYPSYEFRLVSLHASTPFRLENDLGTFEVVDDTIKPLALPKYSISEDVQWILQGTKRLLWLPPDFRPPHTNRDTVRFCKSCLKFKVTFVTSAKRMVSLVLP</sequence>
<dbReference type="GO" id="GO:0015969">
    <property type="term" value="P:guanosine tetraphosphate metabolic process"/>
    <property type="evidence" value="ECO:0007669"/>
    <property type="project" value="InterPro"/>
</dbReference>
<dbReference type="SUPFAM" id="SSF50978">
    <property type="entry name" value="WD40 repeat-like"/>
    <property type="match status" value="1"/>
</dbReference>
<dbReference type="SMART" id="SM00954">
    <property type="entry name" value="RelA_SpoT"/>
    <property type="match status" value="1"/>
</dbReference>
<reference evidence="5 6" key="1">
    <citation type="submission" date="2020-02" db="EMBL/GenBank/DDBJ databases">
        <title>Identification and distribution of gene clusters putatively required for synthesis of sphingolipid metabolism inhibitors in phylogenetically diverse species of the filamentous fungus Fusarium.</title>
        <authorList>
            <person name="Kim H.-S."/>
            <person name="Busman M."/>
            <person name="Brown D.W."/>
            <person name="Divon H."/>
            <person name="Uhlig S."/>
            <person name="Proctor R.H."/>
        </authorList>
    </citation>
    <scope>NUCLEOTIDE SEQUENCE [LARGE SCALE GENOMIC DNA]</scope>
    <source>
        <strain evidence="5 6">NRRL 2903</strain>
    </source>
</reference>
<dbReference type="InterPro" id="IPR036322">
    <property type="entry name" value="WD40_repeat_dom_sf"/>
</dbReference>
<dbReference type="PROSITE" id="PS00678">
    <property type="entry name" value="WD_REPEATS_1"/>
    <property type="match status" value="2"/>
</dbReference>
<keyword evidence="2" id="KW-0677">Repeat</keyword>
<dbReference type="Gene3D" id="2.130.10.10">
    <property type="entry name" value="YVTN repeat-like/Quinoprotein amine dehydrogenase"/>
    <property type="match status" value="3"/>
</dbReference>
<proteinExistence type="predicted"/>
<evidence type="ECO:0000259" key="4">
    <source>
        <dbReference type="PROSITE" id="PS50837"/>
    </source>
</evidence>
<evidence type="ECO:0000256" key="2">
    <source>
        <dbReference type="ARBA" id="ARBA00022737"/>
    </source>
</evidence>
<dbReference type="SMART" id="SM00320">
    <property type="entry name" value="WD40"/>
    <property type="match status" value="6"/>
</dbReference>
<dbReference type="InterPro" id="IPR019775">
    <property type="entry name" value="WD40_repeat_CS"/>
</dbReference>
<dbReference type="InterPro" id="IPR027417">
    <property type="entry name" value="P-loop_NTPase"/>
</dbReference>
<name>A0AAN6HGW3_FUSAU</name>
<dbReference type="Pfam" id="PF00400">
    <property type="entry name" value="WD40"/>
    <property type="match status" value="4"/>
</dbReference>
<dbReference type="InterPro" id="IPR007111">
    <property type="entry name" value="NACHT_NTPase"/>
</dbReference>
<dbReference type="Gene3D" id="3.40.50.300">
    <property type="entry name" value="P-loop containing nucleotide triphosphate hydrolases"/>
    <property type="match status" value="1"/>
</dbReference>
<dbReference type="InterPro" id="IPR056884">
    <property type="entry name" value="NPHP3-like_N"/>
</dbReference>
<dbReference type="PANTHER" id="PTHR10039">
    <property type="entry name" value="AMELOGENIN"/>
    <property type="match status" value="1"/>
</dbReference>
<dbReference type="PROSITE" id="PS50294">
    <property type="entry name" value="WD_REPEATS_REGION"/>
    <property type="match status" value="3"/>
</dbReference>
<dbReference type="CDD" id="cd00200">
    <property type="entry name" value="WD40"/>
    <property type="match status" value="1"/>
</dbReference>
<dbReference type="PANTHER" id="PTHR10039:SF14">
    <property type="entry name" value="NACHT DOMAIN-CONTAINING PROTEIN"/>
    <property type="match status" value="1"/>
</dbReference>
<dbReference type="PROSITE" id="PS50837">
    <property type="entry name" value="NACHT"/>
    <property type="match status" value="1"/>
</dbReference>
<dbReference type="SUPFAM" id="SSF52540">
    <property type="entry name" value="P-loop containing nucleoside triphosphate hydrolases"/>
    <property type="match status" value="1"/>
</dbReference>
<gene>
    <name evidence="5" type="ORF">FAUST_4205</name>
</gene>
<dbReference type="PRINTS" id="PR00320">
    <property type="entry name" value="GPROTEINBRPT"/>
</dbReference>
<dbReference type="InterPro" id="IPR020472">
    <property type="entry name" value="WD40_PAC1"/>
</dbReference>
<dbReference type="CDD" id="cd05399">
    <property type="entry name" value="NT_Rel-Spo_like"/>
    <property type="match status" value="1"/>
</dbReference>
<dbReference type="Proteomes" id="UP000537989">
    <property type="component" value="Unassembled WGS sequence"/>
</dbReference>
<dbReference type="SUPFAM" id="SSF81301">
    <property type="entry name" value="Nucleotidyltransferase"/>
    <property type="match status" value="1"/>
</dbReference>
<organism evidence="5 6">
    <name type="scientific">Fusarium austroamericanum</name>
    <dbReference type="NCBI Taxonomy" id="282268"/>
    <lineage>
        <taxon>Eukaryota</taxon>
        <taxon>Fungi</taxon>
        <taxon>Dikarya</taxon>
        <taxon>Ascomycota</taxon>
        <taxon>Pezizomycotina</taxon>
        <taxon>Sordariomycetes</taxon>
        <taxon>Hypocreomycetidae</taxon>
        <taxon>Hypocreales</taxon>
        <taxon>Nectriaceae</taxon>
        <taxon>Fusarium</taxon>
    </lineage>
</organism>
<dbReference type="Pfam" id="PF04607">
    <property type="entry name" value="RelA_SpoT"/>
    <property type="match status" value="1"/>
</dbReference>
<evidence type="ECO:0000313" key="5">
    <source>
        <dbReference type="EMBL" id="KAF5240679.1"/>
    </source>
</evidence>
<dbReference type="EMBL" id="JAAMOD010000109">
    <property type="protein sequence ID" value="KAF5240679.1"/>
    <property type="molecule type" value="Genomic_DNA"/>
</dbReference>
<dbReference type="InterPro" id="IPR001680">
    <property type="entry name" value="WD40_rpt"/>
</dbReference>
<evidence type="ECO:0000256" key="3">
    <source>
        <dbReference type="PROSITE-ProRule" id="PRU00221"/>
    </source>
</evidence>
<dbReference type="InterPro" id="IPR011044">
    <property type="entry name" value="Quino_amine_DH_bsu"/>
</dbReference>
<feature type="repeat" description="WD" evidence="3">
    <location>
        <begin position="942"/>
        <end position="983"/>
    </location>
</feature>
<evidence type="ECO:0000313" key="6">
    <source>
        <dbReference type="Proteomes" id="UP000537989"/>
    </source>
</evidence>
<dbReference type="SUPFAM" id="SSF50969">
    <property type="entry name" value="YVTN repeat-like/Quinoprotein amine dehydrogenase"/>
    <property type="match status" value="1"/>
</dbReference>
<dbReference type="InterPro" id="IPR007685">
    <property type="entry name" value="RelA_SpoT"/>
</dbReference>
<evidence type="ECO:0000256" key="1">
    <source>
        <dbReference type="ARBA" id="ARBA00022574"/>
    </source>
</evidence>
<dbReference type="InterPro" id="IPR043519">
    <property type="entry name" value="NT_sf"/>
</dbReference>
<keyword evidence="6" id="KW-1185">Reference proteome</keyword>
<feature type="repeat" description="WD" evidence="3">
    <location>
        <begin position="1026"/>
        <end position="1067"/>
    </location>
</feature>
<dbReference type="PROSITE" id="PS50082">
    <property type="entry name" value="WD_REPEATS_2"/>
    <property type="match status" value="3"/>
</dbReference>
<keyword evidence="1 3" id="KW-0853">WD repeat</keyword>
<comment type="caution">
    <text evidence="5">The sequence shown here is derived from an EMBL/GenBank/DDBJ whole genome shotgun (WGS) entry which is preliminary data.</text>
</comment>
<dbReference type="Pfam" id="PF24883">
    <property type="entry name" value="NPHP3_N"/>
    <property type="match status" value="1"/>
</dbReference>
<feature type="domain" description="NACHT" evidence="4">
    <location>
        <begin position="417"/>
        <end position="566"/>
    </location>
</feature>